<dbReference type="PANTHER" id="PTHR43008">
    <property type="entry name" value="BENZIL REDUCTASE"/>
    <property type="match status" value="1"/>
</dbReference>
<dbReference type="GO" id="GO:0050664">
    <property type="term" value="F:oxidoreductase activity, acting on NAD(P)H, oxygen as acceptor"/>
    <property type="evidence" value="ECO:0007669"/>
    <property type="project" value="TreeGrafter"/>
</dbReference>
<protein>
    <submittedName>
        <fullName evidence="4">Uncharacterized protein</fullName>
    </submittedName>
</protein>
<dbReference type="Proteomes" id="UP000717996">
    <property type="component" value="Unassembled WGS sequence"/>
</dbReference>
<comment type="similarity">
    <text evidence="1">Belongs to the short-chain dehydrogenases/reductases (SDR) family.</text>
</comment>
<evidence type="ECO:0000256" key="3">
    <source>
        <dbReference type="ARBA" id="ARBA00023002"/>
    </source>
</evidence>
<organism evidence="4 5">
    <name type="scientific">Rhizopus oryzae</name>
    <name type="common">Mucormycosis agent</name>
    <name type="synonym">Rhizopus arrhizus var. delemar</name>
    <dbReference type="NCBI Taxonomy" id="64495"/>
    <lineage>
        <taxon>Eukaryota</taxon>
        <taxon>Fungi</taxon>
        <taxon>Fungi incertae sedis</taxon>
        <taxon>Mucoromycota</taxon>
        <taxon>Mucoromycotina</taxon>
        <taxon>Mucoromycetes</taxon>
        <taxon>Mucorales</taxon>
        <taxon>Mucorineae</taxon>
        <taxon>Rhizopodaceae</taxon>
        <taxon>Rhizopus</taxon>
    </lineage>
</organism>
<dbReference type="InterPro" id="IPR036291">
    <property type="entry name" value="NAD(P)-bd_dom_sf"/>
</dbReference>
<dbReference type="CDD" id="cd05367">
    <property type="entry name" value="SPR-like_SDR_c"/>
    <property type="match status" value="1"/>
</dbReference>
<keyword evidence="2" id="KW-0521">NADP</keyword>
<gene>
    <name evidence="4" type="ORF">G6F51_007288</name>
</gene>
<name>A0A9P7CA14_RHIOR</name>
<dbReference type="Gene3D" id="3.40.50.720">
    <property type="entry name" value="NAD(P)-binding Rossmann-like Domain"/>
    <property type="match status" value="1"/>
</dbReference>
<dbReference type="AlphaFoldDB" id="A0A9P7CA14"/>
<sequence length="263" mass="28377">MSYSPVIIITGASRGIGKATVIEALTKFDAKVVAVARNEDTLKQVHDQVSKEFNKGDCLELVVGDVTDPSLAQKAVKAAVDKWGRLDSIIVNAGVLEPIASIAEGSVEQWKRLYDVNVFSVITLVQASLPHLRQSEKGSIIIVSSGAALKGYKGWGAYGSSKAAVNHIASTLEAEEKDVTTIAIRPGVVDTDMQDAIRSTGGDAMKEDHAKFMQLHSEGKLLKPETPGHVLAALAHNPPKELSGLMVEWNHEKLKDYQRSEKN</sequence>
<dbReference type="Pfam" id="PF00106">
    <property type="entry name" value="adh_short"/>
    <property type="match status" value="1"/>
</dbReference>
<reference evidence="4" key="1">
    <citation type="journal article" date="2020" name="Microb. Genom.">
        <title>Genetic diversity of clinical and environmental Mucorales isolates obtained from an investigation of mucormycosis cases among solid organ transplant recipients.</title>
        <authorList>
            <person name="Nguyen M.H."/>
            <person name="Kaul D."/>
            <person name="Muto C."/>
            <person name="Cheng S.J."/>
            <person name="Richter R.A."/>
            <person name="Bruno V.M."/>
            <person name="Liu G."/>
            <person name="Beyhan S."/>
            <person name="Sundermann A.J."/>
            <person name="Mounaud S."/>
            <person name="Pasculle A.W."/>
            <person name="Nierman W.C."/>
            <person name="Driscoll E."/>
            <person name="Cumbie R."/>
            <person name="Clancy C.J."/>
            <person name="Dupont C.L."/>
        </authorList>
    </citation>
    <scope>NUCLEOTIDE SEQUENCE</scope>
    <source>
        <strain evidence="4">GL16</strain>
    </source>
</reference>
<dbReference type="PRINTS" id="PR00081">
    <property type="entry name" value="GDHRDH"/>
</dbReference>
<dbReference type="OrthoDB" id="153074at2759"/>
<dbReference type="SUPFAM" id="SSF51735">
    <property type="entry name" value="NAD(P)-binding Rossmann-fold domains"/>
    <property type="match status" value="1"/>
</dbReference>
<evidence type="ECO:0000256" key="1">
    <source>
        <dbReference type="ARBA" id="ARBA00006484"/>
    </source>
</evidence>
<evidence type="ECO:0000256" key="2">
    <source>
        <dbReference type="ARBA" id="ARBA00022857"/>
    </source>
</evidence>
<dbReference type="FunFam" id="3.40.50.720:FF:000281">
    <property type="entry name" value="Uncharacterized oxidoreductase YIR035C"/>
    <property type="match status" value="1"/>
</dbReference>
<proteinExistence type="inferred from homology"/>
<dbReference type="EMBL" id="JAANIT010001073">
    <property type="protein sequence ID" value="KAG1542405.1"/>
    <property type="molecule type" value="Genomic_DNA"/>
</dbReference>
<comment type="caution">
    <text evidence="4">The sequence shown here is derived from an EMBL/GenBank/DDBJ whole genome shotgun (WGS) entry which is preliminary data.</text>
</comment>
<accession>A0A9P7CA14</accession>
<keyword evidence="3" id="KW-0560">Oxidoreductase</keyword>
<evidence type="ECO:0000313" key="4">
    <source>
        <dbReference type="EMBL" id="KAG1542405.1"/>
    </source>
</evidence>
<evidence type="ECO:0000313" key="5">
    <source>
        <dbReference type="Proteomes" id="UP000717996"/>
    </source>
</evidence>
<dbReference type="InterPro" id="IPR002347">
    <property type="entry name" value="SDR_fam"/>
</dbReference>
<dbReference type="PANTHER" id="PTHR43008:SF8">
    <property type="entry name" value="BENZIL REDUCTASE ((S)-BENZOIN FORMING) IRC24"/>
    <property type="match status" value="1"/>
</dbReference>